<comment type="cofactor">
    <cofactor evidence="13">
        <name>iron-sulfur cluster</name>
        <dbReference type="ChEBI" id="CHEBI:30408"/>
    </cofactor>
</comment>
<evidence type="ECO:0000256" key="11">
    <source>
        <dbReference type="ARBA" id="ARBA00023118"/>
    </source>
</evidence>
<evidence type="ECO:0000256" key="10">
    <source>
        <dbReference type="ARBA" id="ARBA00023014"/>
    </source>
</evidence>
<dbReference type="Pfam" id="PF01930">
    <property type="entry name" value="Cas_Cas4"/>
    <property type="match status" value="1"/>
</dbReference>
<evidence type="ECO:0000256" key="8">
    <source>
        <dbReference type="ARBA" id="ARBA00022839"/>
    </source>
</evidence>
<dbReference type="InterPro" id="IPR013343">
    <property type="entry name" value="CRISPR-assoc_prot_Cas4"/>
</dbReference>
<evidence type="ECO:0000256" key="12">
    <source>
        <dbReference type="ARBA" id="ARBA00023211"/>
    </source>
</evidence>
<dbReference type="InterPro" id="IPR022765">
    <property type="entry name" value="Dna2/Cas4_DUF83"/>
</dbReference>
<protein>
    <recommendedName>
        <fullName evidence="4 13">CRISPR-associated exonuclease Cas4</fullName>
        <ecNumber evidence="3 13">3.1.12.1</ecNumber>
    </recommendedName>
</protein>
<comment type="caution">
    <text evidence="15">The sequence shown here is derived from an EMBL/GenBank/DDBJ whole genome shotgun (WGS) entry which is preliminary data.</text>
</comment>
<keyword evidence="10 13" id="KW-0411">Iron-sulfur</keyword>
<sequence length="199" mass="23739">MEEILKEGVYITPSEVIEYLYCPRFIYFMNCLAIPQHEEQRYKVLMGREIHQEKAKLNKAYLRKKLPCIKRDISVYLASSKYHLKGVVDEVLFLEDGTLAPFDYKFTEYKDRLYRTHKIQSTLYAILIKENYQKNVNRGYICYTRSKNLVKEIAFQERNFEKALDIIEDILRIIQSGYYPNGTKYLSKCIDCCYKNICI</sequence>
<name>A0A2M7PSV7_9BACT</name>
<accession>A0A2M7PSV7</accession>
<comment type="cofactor">
    <cofactor evidence="13">
        <name>Mg(2+)</name>
        <dbReference type="ChEBI" id="CHEBI:18420"/>
    </cofactor>
    <cofactor evidence="13">
        <name>Mn(2+)</name>
        <dbReference type="ChEBI" id="CHEBI:29035"/>
    </cofactor>
    <text evidence="13">Mg(2+) or Mn(2+) required for ssDNA cleavage activity.</text>
</comment>
<dbReference type="EC" id="3.1.12.1" evidence="3 13"/>
<keyword evidence="8 13" id="KW-0269">Exonuclease</keyword>
<keyword evidence="7 13" id="KW-0378">Hydrolase</keyword>
<proteinExistence type="inferred from homology"/>
<dbReference type="GO" id="GO:0004527">
    <property type="term" value="F:exonuclease activity"/>
    <property type="evidence" value="ECO:0007669"/>
    <property type="project" value="UniProtKB-KW"/>
</dbReference>
<dbReference type="InterPro" id="IPR051827">
    <property type="entry name" value="Cas4_exonuclease"/>
</dbReference>
<comment type="similarity">
    <text evidence="2 13">Belongs to the CRISPR-associated exonuclease Cas4 family.</text>
</comment>
<dbReference type="InterPro" id="IPR011604">
    <property type="entry name" value="PDDEXK-like_dom_sf"/>
</dbReference>
<evidence type="ECO:0000259" key="14">
    <source>
        <dbReference type="Pfam" id="PF01930"/>
    </source>
</evidence>
<evidence type="ECO:0000256" key="6">
    <source>
        <dbReference type="ARBA" id="ARBA00022723"/>
    </source>
</evidence>
<dbReference type="AlphaFoldDB" id="A0A2M7PSV7"/>
<keyword evidence="5 13" id="KW-0540">Nuclease</keyword>
<dbReference type="NCBIfam" id="TIGR00372">
    <property type="entry name" value="cas4"/>
    <property type="match status" value="1"/>
</dbReference>
<evidence type="ECO:0000256" key="2">
    <source>
        <dbReference type="ARBA" id="ARBA00009189"/>
    </source>
</evidence>
<keyword evidence="12 13" id="KW-0464">Manganese</keyword>
<evidence type="ECO:0000313" key="15">
    <source>
        <dbReference type="EMBL" id="PIY33708.1"/>
    </source>
</evidence>
<organism evidence="15 16">
    <name type="scientific">Candidatus Infernicultor aquiphilus</name>
    <dbReference type="NCBI Taxonomy" id="1805029"/>
    <lineage>
        <taxon>Bacteria</taxon>
        <taxon>Pseudomonadati</taxon>
        <taxon>Atribacterota</taxon>
        <taxon>Candidatus Phoenicimicrobiia</taxon>
        <taxon>Candidatus Pheonicimicrobiales</taxon>
        <taxon>Candidatus Phoenicimicrobiaceae</taxon>
        <taxon>Candidatus Infernicultor</taxon>
    </lineage>
</organism>
<feature type="domain" description="DUF83" evidence="14">
    <location>
        <begin position="14"/>
        <end position="199"/>
    </location>
</feature>
<evidence type="ECO:0000313" key="16">
    <source>
        <dbReference type="Proteomes" id="UP000230646"/>
    </source>
</evidence>
<reference evidence="15 16" key="1">
    <citation type="submission" date="2017-09" db="EMBL/GenBank/DDBJ databases">
        <title>Depth-based differentiation of microbial function through sediment-hosted aquifers and enrichment of novel symbionts in the deep terrestrial subsurface.</title>
        <authorList>
            <person name="Probst A.J."/>
            <person name="Ladd B."/>
            <person name="Jarett J.K."/>
            <person name="Geller-Mcgrath D.E."/>
            <person name="Sieber C.M."/>
            <person name="Emerson J.B."/>
            <person name="Anantharaman K."/>
            <person name="Thomas B.C."/>
            <person name="Malmstrom R."/>
            <person name="Stieglmeier M."/>
            <person name="Klingl A."/>
            <person name="Woyke T."/>
            <person name="Ryan C.M."/>
            <person name="Banfield J.F."/>
        </authorList>
    </citation>
    <scope>NUCLEOTIDE SEQUENCE [LARGE SCALE GENOMIC DNA]</scope>
    <source>
        <strain evidence="15">CG_4_10_14_3_um_filter_34_13</strain>
    </source>
</reference>
<keyword evidence="11 13" id="KW-0051">Antiviral defense</keyword>
<evidence type="ECO:0000256" key="5">
    <source>
        <dbReference type="ARBA" id="ARBA00022722"/>
    </source>
</evidence>
<dbReference type="RefSeq" id="WP_406606779.1">
    <property type="nucleotide sequence ID" value="NZ_PFKO01000039.1"/>
</dbReference>
<evidence type="ECO:0000256" key="3">
    <source>
        <dbReference type="ARBA" id="ARBA00012768"/>
    </source>
</evidence>
<evidence type="ECO:0000256" key="13">
    <source>
        <dbReference type="RuleBase" id="RU365022"/>
    </source>
</evidence>
<comment type="cofactor">
    <cofactor evidence="1">
        <name>[4Fe-4S] cluster</name>
        <dbReference type="ChEBI" id="CHEBI:49883"/>
    </cofactor>
</comment>
<dbReference type="GO" id="GO:0051536">
    <property type="term" value="F:iron-sulfur cluster binding"/>
    <property type="evidence" value="ECO:0007669"/>
    <property type="project" value="UniProtKB-KW"/>
</dbReference>
<dbReference type="Gene3D" id="3.90.320.10">
    <property type="match status" value="1"/>
</dbReference>
<keyword evidence="6 13" id="KW-0479">Metal-binding</keyword>
<dbReference type="PANTHER" id="PTHR36531">
    <property type="entry name" value="CRISPR-ASSOCIATED EXONUCLEASE CAS4"/>
    <property type="match status" value="1"/>
</dbReference>
<dbReference type="Proteomes" id="UP000230646">
    <property type="component" value="Unassembled WGS sequence"/>
</dbReference>
<comment type="function">
    <text evidence="13">CRISPR (clustered regularly interspaced short palindromic repeat) is an adaptive immune system that provides protection against mobile genetic elements (viruses, transposable elements and conjugative plasmids). CRISPR clusters contain sequences complementary to antecedent mobile elements and target invading nucleic acids. CRISPR clusters are transcribed and processed into CRISPR RNA (crRNA).</text>
</comment>
<evidence type="ECO:0000256" key="1">
    <source>
        <dbReference type="ARBA" id="ARBA00001966"/>
    </source>
</evidence>
<dbReference type="PANTHER" id="PTHR36531:SF6">
    <property type="entry name" value="DNA REPLICATION ATP-DEPENDENT HELICASE_NUCLEASE DNA2"/>
    <property type="match status" value="1"/>
</dbReference>
<evidence type="ECO:0000256" key="9">
    <source>
        <dbReference type="ARBA" id="ARBA00023004"/>
    </source>
</evidence>
<gene>
    <name evidence="15" type="primary">cas4</name>
    <name evidence="15" type="ORF">COZ07_01185</name>
</gene>
<dbReference type="GO" id="GO:0046872">
    <property type="term" value="F:metal ion binding"/>
    <property type="evidence" value="ECO:0007669"/>
    <property type="project" value="UniProtKB-KW"/>
</dbReference>
<dbReference type="EMBL" id="PFKO01000039">
    <property type="protein sequence ID" value="PIY33708.1"/>
    <property type="molecule type" value="Genomic_DNA"/>
</dbReference>
<evidence type="ECO:0000256" key="4">
    <source>
        <dbReference type="ARBA" id="ARBA00020049"/>
    </source>
</evidence>
<evidence type="ECO:0000256" key="7">
    <source>
        <dbReference type="ARBA" id="ARBA00022801"/>
    </source>
</evidence>
<dbReference type="GO" id="GO:0051607">
    <property type="term" value="P:defense response to virus"/>
    <property type="evidence" value="ECO:0007669"/>
    <property type="project" value="UniProtKB-KW"/>
</dbReference>
<keyword evidence="9 13" id="KW-0408">Iron</keyword>